<dbReference type="Pfam" id="PF19104">
    <property type="entry name" value="DUF5791"/>
    <property type="match status" value="1"/>
</dbReference>
<name>A0ABD5NGF4_9EURY</name>
<dbReference type="AlphaFoldDB" id="A0ABD5NGF4"/>
<proteinExistence type="predicted"/>
<keyword evidence="2" id="KW-1185">Reference proteome</keyword>
<dbReference type="RefSeq" id="WP_232570505.1">
    <property type="nucleotide sequence ID" value="NZ_CP089466.1"/>
</dbReference>
<gene>
    <name evidence="1" type="ORF">ACFOKC_11670</name>
</gene>
<accession>A0ABD5NGF4</accession>
<comment type="caution">
    <text evidence="1">The sequence shown here is derived from an EMBL/GenBank/DDBJ whole genome shotgun (WGS) entry which is preliminary data.</text>
</comment>
<sequence length="143" mass="15114">MLAEAIEDPSATSADEVLAEYEAAMADVVSDVGVETAAERSGVDEAKLAALVDGDAPAFTVEEAAAVFALSDDWPDAEGIVLEARDNLMLQMSSAVMDVDALASGLDGGLDPKEIQQKIEGRQPMTLAEYARIYHHVASENPY</sequence>
<evidence type="ECO:0000313" key="2">
    <source>
        <dbReference type="Proteomes" id="UP001595660"/>
    </source>
</evidence>
<dbReference type="Proteomes" id="UP001595660">
    <property type="component" value="Unassembled WGS sequence"/>
</dbReference>
<dbReference type="GeneID" id="69118612"/>
<dbReference type="InterPro" id="IPR043809">
    <property type="entry name" value="DUF5791"/>
</dbReference>
<protein>
    <submittedName>
        <fullName evidence="1">DUF5791 family protein</fullName>
    </submittedName>
</protein>
<organism evidence="1 2">
    <name type="scientific">Halobacterium litoreum</name>
    <dbReference type="NCBI Taxonomy" id="2039234"/>
    <lineage>
        <taxon>Archaea</taxon>
        <taxon>Methanobacteriati</taxon>
        <taxon>Methanobacteriota</taxon>
        <taxon>Stenosarchaea group</taxon>
        <taxon>Halobacteria</taxon>
        <taxon>Halobacteriales</taxon>
        <taxon>Halobacteriaceae</taxon>
        <taxon>Halobacterium</taxon>
    </lineage>
</organism>
<evidence type="ECO:0000313" key="1">
    <source>
        <dbReference type="EMBL" id="MFC3478377.1"/>
    </source>
</evidence>
<dbReference type="EMBL" id="JBHRWN010000002">
    <property type="protein sequence ID" value="MFC3478377.1"/>
    <property type="molecule type" value="Genomic_DNA"/>
</dbReference>
<reference evidence="1 2" key="1">
    <citation type="journal article" date="2019" name="Int. J. Syst. Evol. Microbiol.">
        <title>The Global Catalogue of Microorganisms (GCM) 10K type strain sequencing project: providing services to taxonomists for standard genome sequencing and annotation.</title>
        <authorList>
            <consortium name="The Broad Institute Genomics Platform"/>
            <consortium name="The Broad Institute Genome Sequencing Center for Infectious Disease"/>
            <person name="Wu L."/>
            <person name="Ma J."/>
        </authorList>
    </citation>
    <scope>NUCLEOTIDE SEQUENCE [LARGE SCALE GENOMIC DNA]</scope>
    <source>
        <strain evidence="1 2">CGMCC 1.12562</strain>
    </source>
</reference>